<dbReference type="PROSITE" id="PS00375">
    <property type="entry name" value="UDPGT"/>
    <property type="match status" value="1"/>
</dbReference>
<name>A0A445EHZ8_ARAHY</name>
<gene>
    <name evidence="6" type="ORF">Ahy_A02g009744</name>
</gene>
<dbReference type="SUPFAM" id="SSF53756">
    <property type="entry name" value="UDP-Glycosyltransferase/glycogen phosphorylase"/>
    <property type="match status" value="1"/>
</dbReference>
<dbReference type="SMR" id="A0A445EHZ8"/>
<dbReference type="InterPro" id="IPR002213">
    <property type="entry name" value="UDP_glucos_trans"/>
</dbReference>
<evidence type="ECO:0000256" key="2">
    <source>
        <dbReference type="ARBA" id="ARBA00022676"/>
    </source>
</evidence>
<evidence type="ECO:0000256" key="4">
    <source>
        <dbReference type="RuleBase" id="RU003718"/>
    </source>
</evidence>
<dbReference type="Proteomes" id="UP000289738">
    <property type="component" value="Chromosome A02"/>
</dbReference>
<dbReference type="OrthoDB" id="5835829at2759"/>
<proteinExistence type="inferred from homology"/>
<protein>
    <recommendedName>
        <fullName evidence="5">Glycosyltransferase</fullName>
        <ecNumber evidence="5">2.4.1.-</ecNumber>
    </recommendedName>
</protein>
<dbReference type="Gramene" id="arahy.Tifrunner.gnm2.ann2.Ah02g038500.1">
    <property type="protein sequence ID" value="arahy.Tifrunner.gnm2.ann2.Ah02g038500.1-CDS-1"/>
    <property type="gene ID" value="arahy.Tifrunner.gnm2.ann2.Ah02g038500"/>
</dbReference>
<dbReference type="FunFam" id="3.40.50.2000:FF:000051">
    <property type="entry name" value="Glycosyltransferase"/>
    <property type="match status" value="1"/>
</dbReference>
<keyword evidence="3 4" id="KW-0808">Transferase</keyword>
<dbReference type="InterPro" id="IPR035595">
    <property type="entry name" value="UDP_glycos_trans_CS"/>
</dbReference>
<keyword evidence="2 4" id="KW-0328">Glycosyltransferase</keyword>
<dbReference type="AlphaFoldDB" id="A0A445EHZ8"/>
<comment type="caution">
    <text evidence="6">The sequence shown here is derived from an EMBL/GenBank/DDBJ whole genome shotgun (WGS) entry which is preliminary data.</text>
</comment>
<reference evidence="6 7" key="1">
    <citation type="submission" date="2019-01" db="EMBL/GenBank/DDBJ databases">
        <title>Sequencing of cultivated peanut Arachis hypogaea provides insights into genome evolution and oil improvement.</title>
        <authorList>
            <person name="Chen X."/>
        </authorList>
    </citation>
    <scope>NUCLEOTIDE SEQUENCE [LARGE SCALE GENOMIC DNA]</scope>
    <source>
        <strain evidence="7">cv. Fuhuasheng</strain>
        <tissue evidence="6">Leaves</tissue>
    </source>
</reference>
<evidence type="ECO:0000313" key="7">
    <source>
        <dbReference type="Proteomes" id="UP000289738"/>
    </source>
</evidence>
<dbReference type="Pfam" id="PF00201">
    <property type="entry name" value="UDPGT"/>
    <property type="match status" value="1"/>
</dbReference>
<evidence type="ECO:0000256" key="3">
    <source>
        <dbReference type="ARBA" id="ARBA00022679"/>
    </source>
</evidence>
<evidence type="ECO:0000256" key="5">
    <source>
        <dbReference type="RuleBase" id="RU362057"/>
    </source>
</evidence>
<evidence type="ECO:0000256" key="1">
    <source>
        <dbReference type="ARBA" id="ARBA00009995"/>
    </source>
</evidence>
<keyword evidence="7" id="KW-1185">Reference proteome</keyword>
<dbReference type="PANTHER" id="PTHR48046:SF6">
    <property type="entry name" value="GLYCOSYLTRANSFERASE"/>
    <property type="match status" value="1"/>
</dbReference>
<dbReference type="EMBL" id="SDMP01000002">
    <property type="protein sequence ID" value="RYR75031.1"/>
    <property type="molecule type" value="Genomic_DNA"/>
</dbReference>
<comment type="similarity">
    <text evidence="1 4">Belongs to the UDP-glycosyltransferase family.</text>
</comment>
<dbReference type="CDD" id="cd03784">
    <property type="entry name" value="GT1_Gtf-like"/>
    <property type="match status" value="1"/>
</dbReference>
<sequence>MEYHVKQRKQQQQSLIPLPLVFMMPSPGKGHLIPMIEFSKKLTKNYDLEITIIIPGNSPPTEAETTMLRHINRIFLRPVPLSDLPSTTKIELLISHTIHHSLPSIRQTLHSITSSGRHRVTAFVVDLFGTEAFDIASEFNIPSYIFFTSTSMFLSFFFHLPQWKATQCESNGSTELVQIPGCVPIHIKDLADGLKDDEILNAIIQHAKRFKLAQGIIENSFLDLEPGTIKELQKVKPGRPPVYPVGPLVNMVNDQTKLHGDNNDNACLRWLNEQPRGSVLFVCFGSGGTLSSAQIDELALGLEMSEQRFLWVIKNPNDKVSSGSFFNVNNILNDPLNFLPKGFVERTKRKGLVVPNWAPQAQVLAHESIGGFLTHCGWNSILESVVNGVPLIAWPLYAEQKMNAVLITRDMKVGLRPEIGEDGLVEREEIGSVVKRLMEGEEGKKLRYRMKELKEAAIEVVGENGSSTKQIEELALKWKKV</sequence>
<dbReference type="Gene3D" id="3.40.50.2000">
    <property type="entry name" value="Glycogen Phosphorylase B"/>
    <property type="match status" value="2"/>
</dbReference>
<organism evidence="6 7">
    <name type="scientific">Arachis hypogaea</name>
    <name type="common">Peanut</name>
    <dbReference type="NCBI Taxonomy" id="3818"/>
    <lineage>
        <taxon>Eukaryota</taxon>
        <taxon>Viridiplantae</taxon>
        <taxon>Streptophyta</taxon>
        <taxon>Embryophyta</taxon>
        <taxon>Tracheophyta</taxon>
        <taxon>Spermatophyta</taxon>
        <taxon>Magnoliopsida</taxon>
        <taxon>eudicotyledons</taxon>
        <taxon>Gunneridae</taxon>
        <taxon>Pentapetalae</taxon>
        <taxon>rosids</taxon>
        <taxon>fabids</taxon>
        <taxon>Fabales</taxon>
        <taxon>Fabaceae</taxon>
        <taxon>Papilionoideae</taxon>
        <taxon>50 kb inversion clade</taxon>
        <taxon>dalbergioids sensu lato</taxon>
        <taxon>Dalbergieae</taxon>
        <taxon>Pterocarpus clade</taxon>
        <taxon>Arachis</taxon>
    </lineage>
</organism>
<evidence type="ECO:0000313" key="6">
    <source>
        <dbReference type="EMBL" id="RYR75031.1"/>
    </source>
</evidence>
<dbReference type="PANTHER" id="PTHR48046">
    <property type="entry name" value="UDP-GLYCOSYLTRANSFERASE 72E1"/>
    <property type="match status" value="1"/>
</dbReference>
<dbReference type="GO" id="GO:0008194">
    <property type="term" value="F:UDP-glycosyltransferase activity"/>
    <property type="evidence" value="ECO:0007669"/>
    <property type="project" value="InterPro"/>
</dbReference>
<dbReference type="EC" id="2.4.1.-" evidence="5"/>
<accession>A0A445EHZ8</accession>